<dbReference type="CDD" id="cd01434">
    <property type="entry name" value="EFG_mtEFG1_IV"/>
    <property type="match status" value="1"/>
</dbReference>
<organism evidence="8 9">
    <name type="scientific">Deinococcus xinjiangensis</name>
    <dbReference type="NCBI Taxonomy" id="457454"/>
    <lineage>
        <taxon>Bacteria</taxon>
        <taxon>Thermotogati</taxon>
        <taxon>Deinococcota</taxon>
        <taxon>Deinococci</taxon>
        <taxon>Deinococcales</taxon>
        <taxon>Deinococcaceae</taxon>
        <taxon>Deinococcus</taxon>
    </lineage>
</organism>
<dbReference type="Gene3D" id="3.30.70.240">
    <property type="match status" value="1"/>
</dbReference>
<dbReference type="InterPro" id="IPR004161">
    <property type="entry name" value="EFTu-like_2"/>
</dbReference>
<keyword evidence="3 8" id="KW-0251">Elongation factor</keyword>
<dbReference type="EMBL" id="BAABRN010000062">
    <property type="protein sequence ID" value="GAA5503705.1"/>
    <property type="molecule type" value="Genomic_DNA"/>
</dbReference>
<dbReference type="Proteomes" id="UP001458946">
    <property type="component" value="Unassembled WGS sequence"/>
</dbReference>
<evidence type="ECO:0000256" key="4">
    <source>
        <dbReference type="ARBA" id="ARBA00022917"/>
    </source>
</evidence>
<dbReference type="InterPro" id="IPR009000">
    <property type="entry name" value="Transl_B-barrel_sf"/>
</dbReference>
<dbReference type="SUPFAM" id="SSF54980">
    <property type="entry name" value="EF-G C-terminal domain-like"/>
    <property type="match status" value="2"/>
</dbReference>
<dbReference type="NCBIfam" id="TIGR00484">
    <property type="entry name" value="EF-G"/>
    <property type="match status" value="1"/>
</dbReference>
<dbReference type="SUPFAM" id="SSF52540">
    <property type="entry name" value="P-loop containing nucleoside triphosphate hydrolases"/>
    <property type="match status" value="1"/>
</dbReference>
<dbReference type="InterPro" id="IPR000795">
    <property type="entry name" value="T_Tr_GTP-bd_dom"/>
</dbReference>
<dbReference type="InterPro" id="IPR047872">
    <property type="entry name" value="EFG_IV"/>
</dbReference>
<dbReference type="Pfam" id="PF03764">
    <property type="entry name" value="EFG_IV"/>
    <property type="match status" value="1"/>
</dbReference>
<protein>
    <recommendedName>
        <fullName evidence="6">Elongation factor G</fullName>
    </recommendedName>
</protein>
<accession>A0ABP9VHF4</accession>
<evidence type="ECO:0000313" key="9">
    <source>
        <dbReference type="Proteomes" id="UP001458946"/>
    </source>
</evidence>
<dbReference type="InterPro" id="IPR014721">
    <property type="entry name" value="Ribsml_uS5_D2-typ_fold_subgr"/>
</dbReference>
<dbReference type="PANTHER" id="PTHR43261:SF1">
    <property type="entry name" value="RIBOSOME-RELEASING FACTOR 2, MITOCHONDRIAL"/>
    <property type="match status" value="1"/>
</dbReference>
<evidence type="ECO:0000256" key="6">
    <source>
        <dbReference type="NCBIfam" id="TIGR00484"/>
    </source>
</evidence>
<dbReference type="Pfam" id="PF00009">
    <property type="entry name" value="GTP_EFTU"/>
    <property type="match status" value="1"/>
</dbReference>
<dbReference type="Pfam" id="PF00679">
    <property type="entry name" value="EFG_C"/>
    <property type="match status" value="1"/>
</dbReference>
<feature type="domain" description="Tr-type G" evidence="7">
    <location>
        <begin position="5"/>
        <end position="279"/>
    </location>
</feature>
<dbReference type="NCBIfam" id="NF009381">
    <property type="entry name" value="PRK12740.1-5"/>
    <property type="match status" value="1"/>
</dbReference>
<proteinExistence type="inferred from homology"/>
<dbReference type="Gene3D" id="3.30.230.10">
    <property type="match status" value="1"/>
</dbReference>
<evidence type="ECO:0000259" key="7">
    <source>
        <dbReference type="PROSITE" id="PS51722"/>
    </source>
</evidence>
<dbReference type="SMART" id="SM00889">
    <property type="entry name" value="EFG_IV"/>
    <property type="match status" value="1"/>
</dbReference>
<dbReference type="SUPFAM" id="SSF54211">
    <property type="entry name" value="Ribosomal protein S5 domain 2-like"/>
    <property type="match status" value="1"/>
</dbReference>
<evidence type="ECO:0000256" key="5">
    <source>
        <dbReference type="ARBA" id="ARBA00023134"/>
    </source>
</evidence>
<reference evidence="8 9" key="1">
    <citation type="submission" date="2024-02" db="EMBL/GenBank/DDBJ databases">
        <title>Deinococcus xinjiangensis NBRC 107630.</title>
        <authorList>
            <person name="Ichikawa N."/>
            <person name="Katano-Makiyama Y."/>
            <person name="Hidaka K."/>
        </authorList>
    </citation>
    <scope>NUCLEOTIDE SEQUENCE [LARGE SCALE GENOMIC DNA]</scope>
    <source>
        <strain evidence="8 9">NBRC 107630</strain>
    </source>
</reference>
<dbReference type="SMART" id="SM00838">
    <property type="entry name" value="EFG_C"/>
    <property type="match status" value="1"/>
</dbReference>
<dbReference type="PROSITE" id="PS51722">
    <property type="entry name" value="G_TR_2"/>
    <property type="match status" value="1"/>
</dbReference>
<evidence type="ECO:0000256" key="3">
    <source>
        <dbReference type="ARBA" id="ARBA00022768"/>
    </source>
</evidence>
<dbReference type="Gene3D" id="3.40.50.300">
    <property type="entry name" value="P-loop containing nucleotide triphosphate hydrolases"/>
    <property type="match status" value="1"/>
</dbReference>
<dbReference type="InterPro" id="IPR000640">
    <property type="entry name" value="EFG_V-like"/>
</dbReference>
<dbReference type="Gene3D" id="2.40.30.10">
    <property type="entry name" value="Translation factors"/>
    <property type="match status" value="1"/>
</dbReference>
<comment type="similarity">
    <text evidence="1">Belongs to the TRAFAC class translation factor GTPase superfamily. Classic translation factor GTPase family. EF-G/EF-2 subfamily.</text>
</comment>
<dbReference type="GO" id="GO:0003746">
    <property type="term" value="F:translation elongation factor activity"/>
    <property type="evidence" value="ECO:0007669"/>
    <property type="project" value="UniProtKB-KW"/>
</dbReference>
<dbReference type="CDD" id="cd01886">
    <property type="entry name" value="EF-G"/>
    <property type="match status" value="1"/>
</dbReference>
<dbReference type="InterPro" id="IPR005225">
    <property type="entry name" value="Small_GTP-bd"/>
</dbReference>
<dbReference type="InterPro" id="IPR020568">
    <property type="entry name" value="Ribosomal_Su5_D2-typ_SF"/>
</dbReference>
<dbReference type="PRINTS" id="PR00315">
    <property type="entry name" value="ELONGATNFCT"/>
</dbReference>
<dbReference type="Pfam" id="PF14492">
    <property type="entry name" value="EFG_III"/>
    <property type="match status" value="1"/>
</dbReference>
<dbReference type="CDD" id="cd03713">
    <property type="entry name" value="EFG_mtEFG_C"/>
    <property type="match status" value="1"/>
</dbReference>
<dbReference type="Gene3D" id="3.30.70.870">
    <property type="entry name" value="Elongation Factor G (Translational Gtpase), domain 3"/>
    <property type="match status" value="1"/>
</dbReference>
<evidence type="ECO:0000313" key="8">
    <source>
        <dbReference type="EMBL" id="GAA5503705.1"/>
    </source>
</evidence>
<dbReference type="CDD" id="cd04088">
    <property type="entry name" value="EFG_mtEFG_II"/>
    <property type="match status" value="1"/>
</dbReference>
<dbReference type="InterPro" id="IPR035647">
    <property type="entry name" value="EFG_III/V"/>
</dbReference>
<dbReference type="Pfam" id="PF03144">
    <property type="entry name" value="GTP_EFTU_D2"/>
    <property type="match status" value="1"/>
</dbReference>
<evidence type="ECO:0000256" key="1">
    <source>
        <dbReference type="ARBA" id="ARBA00005870"/>
    </source>
</evidence>
<keyword evidence="5" id="KW-0342">GTP-binding</keyword>
<dbReference type="InterPro" id="IPR027417">
    <property type="entry name" value="P-loop_NTPase"/>
</dbReference>
<keyword evidence="9" id="KW-1185">Reference proteome</keyword>
<keyword evidence="2" id="KW-0547">Nucleotide-binding</keyword>
<dbReference type="InterPro" id="IPR004540">
    <property type="entry name" value="Transl_elong_EFG/EF2"/>
</dbReference>
<comment type="caution">
    <text evidence="8">The sequence shown here is derived from an EMBL/GenBank/DDBJ whole genome shotgun (WGS) entry which is preliminary data.</text>
</comment>
<evidence type="ECO:0000256" key="2">
    <source>
        <dbReference type="ARBA" id="ARBA00022741"/>
    </source>
</evidence>
<dbReference type="PANTHER" id="PTHR43261">
    <property type="entry name" value="TRANSLATION ELONGATION FACTOR G-RELATED"/>
    <property type="match status" value="1"/>
</dbReference>
<name>A0ABP9VHF4_9DEIO</name>
<dbReference type="InterPro" id="IPR035649">
    <property type="entry name" value="EFG_V"/>
</dbReference>
<keyword evidence="4" id="KW-0648">Protein biosynthesis</keyword>
<gene>
    <name evidence="8" type="primary">fusA_3</name>
    <name evidence="8" type="ORF">Dxin01_03466</name>
</gene>
<dbReference type="InterPro" id="IPR005517">
    <property type="entry name" value="Transl_elong_EFG/EF2_IV"/>
</dbReference>
<sequence length="672" mass="72275">MLPLQTIRNIGIAAHVDAGKTTLTERILFLTGRIRKAGDTHHGTTVTDHLAEEQKRGITITSAATYAGWVKDGQEYNLNIIDTPGHVDFTIEVERSMRVLDGAIAVLDASQGVEPQTETVWRQADRYGVPRVVFVNKLDKVGADFQLCLSDLRDKLGVHPLAVQWPLVEDGTLLGAFDLIGGDFLRFADGCRTEPVPPEWQTQYQHARTALLETLAEVNDDLLATYLAGSEPTEAELRQAIRQATLNLQGFPVLCGSALKYQGTETLLDAVVDYLPSPADVPAPTATRENGETMQLKGEVPVALAFKTVADTFGSLTFVRVYSGQLQGGMPLRNTANGERERAATLLRVHANQTEDVPNLSAGEIGAIRGLKHTRTGQTLTAVDAEAIHLESLNIPDPVLSRTLEVGRAEEQPRLLAALLRTVQDDPTLKLSTDSETGLPVLAGMGELHLEVTLERLQRETGLVVRSGEPSVAYAETIRNDATITHLLKKQSGGSGQYAQVELRVAPREAGSGNEIRNAVVGGTIPTQYIPGCLKGIEEALTHGPLGHPVTDLQVTLLGGKAHVKDSSEMAFRSAAADAVREALQTAQPVRLEPVMVVDVTAPECFTGAVVGDLNRRGGQVQGMDSRGNAQVVRGFVPLARLFGYATELRSLTQGRASFSLTPSHYAPVPGA</sequence>
<dbReference type="InterPro" id="IPR041095">
    <property type="entry name" value="EFG_II"/>
</dbReference>
<dbReference type="NCBIfam" id="TIGR00231">
    <property type="entry name" value="small_GTP"/>
    <property type="match status" value="1"/>
</dbReference>
<dbReference type="SUPFAM" id="SSF50447">
    <property type="entry name" value="Translation proteins"/>
    <property type="match status" value="1"/>
</dbReference>
<dbReference type="RefSeq" id="WP_353543679.1">
    <property type="nucleotide sequence ID" value="NZ_BAABRN010000062.1"/>
</dbReference>